<feature type="compositionally biased region" description="Polar residues" evidence="11">
    <location>
        <begin position="798"/>
        <end position="809"/>
    </location>
</feature>
<dbReference type="PROSITE" id="PS50067">
    <property type="entry name" value="KINESIN_MOTOR_2"/>
    <property type="match status" value="1"/>
</dbReference>
<evidence type="ECO:0000256" key="4">
    <source>
        <dbReference type="ARBA" id="ARBA00022840"/>
    </source>
</evidence>
<dbReference type="GO" id="GO:0008017">
    <property type="term" value="F:microtubule binding"/>
    <property type="evidence" value="ECO:0007669"/>
    <property type="project" value="InterPro"/>
</dbReference>
<evidence type="ECO:0000256" key="7">
    <source>
        <dbReference type="ARBA" id="ARBA00023212"/>
    </source>
</evidence>
<dbReference type="InterPro" id="IPR001752">
    <property type="entry name" value="Kinesin_motor_dom"/>
</dbReference>
<keyword evidence="6 9" id="KW-0505">Motor protein</keyword>
<keyword evidence="4 9" id="KW-0067">ATP-binding</keyword>
<keyword evidence="3 9" id="KW-0547">Nucleotide-binding</keyword>
<feature type="binding site" evidence="9">
    <location>
        <begin position="118"/>
        <end position="125"/>
    </location>
    <ligand>
        <name>ATP</name>
        <dbReference type="ChEBI" id="CHEBI:30616"/>
    </ligand>
</feature>
<dbReference type="AlphaFoldDB" id="A0A814RJQ9"/>
<dbReference type="InterPro" id="IPR000242">
    <property type="entry name" value="PTP_cat"/>
</dbReference>
<dbReference type="PANTHER" id="PTHR47968">
    <property type="entry name" value="CENTROMERE PROTEIN E"/>
    <property type="match status" value="1"/>
</dbReference>
<evidence type="ECO:0000256" key="6">
    <source>
        <dbReference type="ARBA" id="ARBA00023175"/>
    </source>
</evidence>
<evidence type="ECO:0000256" key="1">
    <source>
        <dbReference type="ARBA" id="ARBA00004245"/>
    </source>
</evidence>
<reference evidence="15" key="1">
    <citation type="submission" date="2021-02" db="EMBL/GenBank/DDBJ databases">
        <authorList>
            <person name="Nowell W R."/>
        </authorList>
    </citation>
    <scope>NUCLEOTIDE SEQUENCE</scope>
</reference>
<dbReference type="GO" id="GO:0005524">
    <property type="term" value="F:ATP binding"/>
    <property type="evidence" value="ECO:0007669"/>
    <property type="project" value="UniProtKB-UniRule"/>
</dbReference>
<dbReference type="PRINTS" id="PR00380">
    <property type="entry name" value="KINESINHEAVY"/>
</dbReference>
<dbReference type="PROSITE" id="PS50055">
    <property type="entry name" value="TYR_PHOSPHATASE_PTP"/>
    <property type="match status" value="1"/>
</dbReference>
<comment type="caution">
    <text evidence="15">The sequence shown here is derived from an EMBL/GenBank/DDBJ whole genome shotgun (WGS) entry which is preliminary data.</text>
</comment>
<dbReference type="Gene3D" id="3.40.850.10">
    <property type="entry name" value="Kinesin motor domain"/>
    <property type="match status" value="1"/>
</dbReference>
<dbReference type="InterPro" id="IPR016130">
    <property type="entry name" value="Tyr_Pase_AS"/>
</dbReference>
<feature type="domain" description="Kinesin motor" evidence="14">
    <location>
        <begin position="24"/>
        <end position="362"/>
    </location>
</feature>
<evidence type="ECO:0000259" key="12">
    <source>
        <dbReference type="PROSITE" id="PS50055"/>
    </source>
</evidence>
<dbReference type="InterPro" id="IPR003595">
    <property type="entry name" value="Tyr_Pase_cat"/>
</dbReference>
<protein>
    <recommendedName>
        <fullName evidence="8">Kinesin-like protein KIN-8B</fullName>
    </recommendedName>
</protein>
<dbReference type="InterPro" id="IPR000387">
    <property type="entry name" value="Tyr_Pase_dom"/>
</dbReference>
<organism evidence="15 16">
    <name type="scientific">Rotaria sordida</name>
    <dbReference type="NCBI Taxonomy" id="392033"/>
    <lineage>
        <taxon>Eukaryota</taxon>
        <taxon>Metazoa</taxon>
        <taxon>Spiralia</taxon>
        <taxon>Gnathifera</taxon>
        <taxon>Rotifera</taxon>
        <taxon>Eurotatoria</taxon>
        <taxon>Bdelloidea</taxon>
        <taxon>Philodinida</taxon>
        <taxon>Philodinidae</taxon>
        <taxon>Rotaria</taxon>
    </lineage>
</organism>
<feature type="domain" description="Tyrosine-protein phosphatase" evidence="12">
    <location>
        <begin position="923"/>
        <end position="1192"/>
    </location>
</feature>
<feature type="coiled-coil region" evidence="10">
    <location>
        <begin position="497"/>
        <end position="531"/>
    </location>
</feature>
<keyword evidence="2" id="KW-0493">Microtubule</keyword>
<dbReference type="GO" id="GO:0004725">
    <property type="term" value="F:protein tyrosine phosphatase activity"/>
    <property type="evidence" value="ECO:0007669"/>
    <property type="project" value="InterPro"/>
</dbReference>
<dbReference type="SMART" id="SM00129">
    <property type="entry name" value="KISc"/>
    <property type="match status" value="1"/>
</dbReference>
<dbReference type="PROSITE" id="PS00383">
    <property type="entry name" value="TYR_PHOSPHATASE_1"/>
    <property type="match status" value="1"/>
</dbReference>
<evidence type="ECO:0000256" key="5">
    <source>
        <dbReference type="ARBA" id="ARBA00023054"/>
    </source>
</evidence>
<dbReference type="SUPFAM" id="SSF52540">
    <property type="entry name" value="P-loop containing nucleoside triphosphate hydrolases"/>
    <property type="match status" value="1"/>
</dbReference>
<evidence type="ECO:0000313" key="15">
    <source>
        <dbReference type="EMBL" id="CAF1135026.1"/>
    </source>
</evidence>
<dbReference type="PROSITE" id="PS00411">
    <property type="entry name" value="KINESIN_MOTOR_1"/>
    <property type="match status" value="1"/>
</dbReference>
<dbReference type="Pfam" id="PF00225">
    <property type="entry name" value="Kinesin"/>
    <property type="match status" value="1"/>
</dbReference>
<evidence type="ECO:0000313" key="16">
    <source>
        <dbReference type="Proteomes" id="UP000663882"/>
    </source>
</evidence>
<keyword evidence="7" id="KW-0963">Cytoplasm</keyword>
<dbReference type="SMART" id="SM00404">
    <property type="entry name" value="PTPc_motif"/>
    <property type="match status" value="1"/>
</dbReference>
<evidence type="ECO:0000256" key="8">
    <source>
        <dbReference type="ARBA" id="ARBA00068376"/>
    </source>
</evidence>
<name>A0A814RJQ9_9BILA</name>
<dbReference type="InterPro" id="IPR027640">
    <property type="entry name" value="Kinesin-like_fam"/>
</dbReference>
<evidence type="ECO:0000256" key="10">
    <source>
        <dbReference type="SAM" id="Coils"/>
    </source>
</evidence>
<dbReference type="GO" id="GO:0007018">
    <property type="term" value="P:microtubule-based movement"/>
    <property type="evidence" value="ECO:0007669"/>
    <property type="project" value="InterPro"/>
</dbReference>
<dbReference type="FunFam" id="3.40.850.10:FF:000056">
    <property type="entry name" value="Kinesin-like protein"/>
    <property type="match status" value="1"/>
</dbReference>
<proteinExistence type="inferred from homology"/>
<dbReference type="CDD" id="cd01370">
    <property type="entry name" value="KISc_KIP3_like"/>
    <property type="match status" value="1"/>
</dbReference>
<dbReference type="InterPro" id="IPR019821">
    <property type="entry name" value="Kinesin_motor_CS"/>
</dbReference>
<dbReference type="GO" id="GO:0003777">
    <property type="term" value="F:microtubule motor activity"/>
    <property type="evidence" value="ECO:0007669"/>
    <property type="project" value="InterPro"/>
</dbReference>
<feature type="domain" description="Tyrosine specific protein phosphatases" evidence="13">
    <location>
        <begin position="1100"/>
        <end position="1183"/>
    </location>
</feature>
<evidence type="ECO:0000259" key="14">
    <source>
        <dbReference type="PROSITE" id="PS50067"/>
    </source>
</evidence>
<keyword evidence="7" id="KW-0206">Cytoskeleton</keyword>
<dbReference type="PROSITE" id="PS50056">
    <property type="entry name" value="TYR_PHOSPHATASE_2"/>
    <property type="match status" value="1"/>
</dbReference>
<evidence type="ECO:0000256" key="11">
    <source>
        <dbReference type="SAM" id="MobiDB-lite"/>
    </source>
</evidence>
<keyword evidence="5 10" id="KW-0175">Coiled coil</keyword>
<gene>
    <name evidence="15" type="ORF">RFH988_LOCUS21075</name>
</gene>
<dbReference type="SUPFAM" id="SSF52799">
    <property type="entry name" value="(Phosphotyrosine protein) phosphatases II"/>
    <property type="match status" value="1"/>
</dbReference>
<accession>A0A814RJQ9</accession>
<evidence type="ECO:0000256" key="9">
    <source>
        <dbReference type="PROSITE-ProRule" id="PRU00283"/>
    </source>
</evidence>
<comment type="similarity">
    <text evidence="9">Belongs to the TRAFAC class myosin-kinesin ATPase superfamily. Kinesin family.</text>
</comment>
<evidence type="ECO:0000256" key="3">
    <source>
        <dbReference type="ARBA" id="ARBA00022741"/>
    </source>
</evidence>
<dbReference type="GO" id="GO:0005874">
    <property type="term" value="C:microtubule"/>
    <property type="evidence" value="ECO:0007669"/>
    <property type="project" value="UniProtKB-KW"/>
</dbReference>
<dbReference type="OrthoDB" id="3176171at2759"/>
<feature type="coiled-coil region" evidence="10">
    <location>
        <begin position="377"/>
        <end position="411"/>
    </location>
</feature>
<dbReference type="InterPro" id="IPR029021">
    <property type="entry name" value="Prot-tyrosine_phosphatase-like"/>
</dbReference>
<dbReference type="SMART" id="SM00194">
    <property type="entry name" value="PTPc"/>
    <property type="match status" value="1"/>
</dbReference>
<feature type="region of interest" description="Disordered" evidence="11">
    <location>
        <begin position="793"/>
        <end position="818"/>
    </location>
</feature>
<dbReference type="InterPro" id="IPR036961">
    <property type="entry name" value="Kinesin_motor_dom_sf"/>
</dbReference>
<evidence type="ECO:0000259" key="13">
    <source>
        <dbReference type="PROSITE" id="PS50056"/>
    </source>
</evidence>
<dbReference type="Proteomes" id="UP000663882">
    <property type="component" value="Unassembled WGS sequence"/>
</dbReference>
<dbReference type="Pfam" id="PF00102">
    <property type="entry name" value="Y_phosphatase"/>
    <property type="match status" value="1"/>
</dbReference>
<evidence type="ECO:0000256" key="2">
    <source>
        <dbReference type="ARBA" id="ARBA00022701"/>
    </source>
</evidence>
<sequence>MTSVLKDNGSGGPPLLLLPTGEQQIVVACRIRPMTEEEILQGATIIAHKVADDNMVVLLDPEEDHDDVLRANRSRERKYIFDVVSDARADQQEVYLATSKMLLSSVLEGYNATVFAYGATGAGKTYTMLGTEKNPGVMYRTLHDLFVEIKKFAGKREYQVTMSYLEIYNELIRDLLATSSSSSFLELREDAKGTIQVGGLSEVIAKTPEEVMEMLHKGNRARTQEPTKANKTSSRSHAVLQVNIKQRDVTKSHTEQVRFAKLYMIDLAGSERAAQTQNTGRRMMEGAHINRSLLALGNCINALSEKGNTKYVNYRDSKLTRILKDSLGGNSRTVMIAHISPASVHFEESRNTLNYADRAKYIKTKIRRNVIDVSYHIAQYQQIIQDLRNQVQLLRDQRDELEIRLATTNEARFSRLSDNNTTERLRIEEGLKLKENILQTYRKQIDARRALLEIDTGLMDIIHECTRNEAVIEHHECNKENNPHNHKKSPDEMIIDINTSDNAVQRARAELRVLEQERSKLEKQRQTQLKDFEVSKTDARRLFDKVTKKMTTIEQRELLRLLAQNFEYEMKTLELQADIFTRDYSIKHKDLQLVRMSQHRSLCDTIIYQQRKLIQENKLLIPSDLEELYQLYSRDIDEGQLIHDLKIHSPHSITGGINSNKLSIPTTLPILSQIAEEDLTSASTSVTSFHLSTNVSRRNNPTTLLPNRTLSDQDLFTHVNDYTTNNNNNHHHQNESGQDLTSITTNKPISYAHFNFDQSSKQLAKGNSMVSMSSDSVDVSVHNGDTMTNGITRRKVHTTSPPNDSTAEASPTLYKNNNVKNKVKLRKQTQNIAARAAQRRANLHHKELMEDMGSAFSSEPIVSKENTTSAFGLEVTGVKPKKTVTINDPAGMTENTDGDNICNRTAGLVVEFEQSRDPDSTEIGRQFNKLQRTMMKNKDILSCNEGIKSINRLKNRYKDILPYDKYRVILPLDNDSDYINASFIEDLYGHRRYIAAQGPIDTSLIDFFHMIWNFQITSIICTANDIEAGRMKFRRYWPDDGESLQFGSYHITKDVSNDKTYRCNDYEIYSLIITREEIQRHILLYHVLHWFDHDIPNDESSILELLSRVYQDRNSSIDSPILVHCSAGCGRTGSLIAIDLCRLLLNDEHLFFSRDYQPYPVFKIASHIRQFRIALIQTLKQYLFVHKMFACMMKIHENILLCSILNNNEDQTCKYGFVT</sequence>
<dbReference type="Gene3D" id="3.90.190.10">
    <property type="entry name" value="Protein tyrosine phosphatase superfamily"/>
    <property type="match status" value="1"/>
</dbReference>
<comment type="subcellular location">
    <subcellularLocation>
        <location evidence="1">Cytoplasm</location>
        <location evidence="1">Cytoskeleton</location>
    </subcellularLocation>
</comment>
<dbReference type="EMBL" id="CAJNOO010001323">
    <property type="protein sequence ID" value="CAF1135026.1"/>
    <property type="molecule type" value="Genomic_DNA"/>
</dbReference>
<dbReference type="InterPro" id="IPR027417">
    <property type="entry name" value="P-loop_NTPase"/>
</dbReference>
<dbReference type="PANTHER" id="PTHR47968:SF13">
    <property type="entry name" value="KINESIN-LIKE PROTEIN KIF19 ISOFORM X1"/>
    <property type="match status" value="1"/>
</dbReference>